<evidence type="ECO:0000313" key="3">
    <source>
        <dbReference type="EMBL" id="XAG85278.1"/>
    </source>
</evidence>
<dbReference type="InterPro" id="IPR000160">
    <property type="entry name" value="GGDEF_dom"/>
</dbReference>
<dbReference type="PROSITE" id="PS51257">
    <property type="entry name" value="PROKAR_LIPOPROTEIN"/>
    <property type="match status" value="1"/>
</dbReference>
<keyword evidence="1" id="KW-1133">Transmembrane helix</keyword>
<protein>
    <submittedName>
        <fullName evidence="3">Sensor domain-containing diguanylate cyclase</fullName>
    </submittedName>
</protein>
<feature type="transmembrane region" description="Helical" evidence="1">
    <location>
        <begin position="267"/>
        <end position="286"/>
    </location>
</feature>
<dbReference type="PROSITE" id="PS50887">
    <property type="entry name" value="GGDEF"/>
    <property type="match status" value="1"/>
</dbReference>
<dbReference type="SMART" id="SM00267">
    <property type="entry name" value="GGDEF"/>
    <property type="match status" value="1"/>
</dbReference>
<dbReference type="GO" id="GO:0043709">
    <property type="term" value="P:cell adhesion involved in single-species biofilm formation"/>
    <property type="evidence" value="ECO:0007669"/>
    <property type="project" value="TreeGrafter"/>
</dbReference>
<gene>
    <name evidence="3" type="ORF">MRM63_04640</name>
</gene>
<organism evidence="3">
    <name type="scientific">bacterium 19MO03SA05</name>
    <dbReference type="NCBI Taxonomy" id="2920620"/>
    <lineage>
        <taxon>Bacteria</taxon>
    </lineage>
</organism>
<dbReference type="NCBIfam" id="TIGR00254">
    <property type="entry name" value="GGDEF"/>
    <property type="match status" value="1"/>
</dbReference>
<dbReference type="CDD" id="cd13706">
    <property type="entry name" value="PBP2_HisK_like_1"/>
    <property type="match status" value="1"/>
</dbReference>
<proteinExistence type="predicted"/>
<dbReference type="PANTHER" id="PTHR45138">
    <property type="entry name" value="REGULATORY COMPONENTS OF SENSORY TRANSDUCTION SYSTEM"/>
    <property type="match status" value="1"/>
</dbReference>
<dbReference type="CDD" id="cd01949">
    <property type="entry name" value="GGDEF"/>
    <property type="match status" value="1"/>
</dbReference>
<dbReference type="InterPro" id="IPR029787">
    <property type="entry name" value="Nucleotide_cyclase"/>
</dbReference>
<dbReference type="Pfam" id="PF00990">
    <property type="entry name" value="GGDEF"/>
    <property type="match status" value="1"/>
</dbReference>
<dbReference type="SUPFAM" id="SSF55073">
    <property type="entry name" value="Nucleotide cyclase"/>
    <property type="match status" value="1"/>
</dbReference>
<dbReference type="PANTHER" id="PTHR45138:SF5">
    <property type="entry name" value="BIFUNCTIONAL PERIPLASMIC SUBSTRATE BINDING PROTEIN_CYTOPLASMIC DIGUANYLATE CYCLASE"/>
    <property type="match status" value="1"/>
</dbReference>
<evidence type="ECO:0000256" key="1">
    <source>
        <dbReference type="SAM" id="Phobius"/>
    </source>
</evidence>
<evidence type="ECO:0000259" key="2">
    <source>
        <dbReference type="PROSITE" id="PS50887"/>
    </source>
</evidence>
<dbReference type="SMART" id="SM00062">
    <property type="entry name" value="PBPb"/>
    <property type="match status" value="1"/>
</dbReference>
<dbReference type="InterPro" id="IPR043128">
    <property type="entry name" value="Rev_trsase/Diguanyl_cyclase"/>
</dbReference>
<name>A0AAU6VGR8_UNCXX</name>
<dbReference type="AlphaFoldDB" id="A0AAU6VGR8"/>
<dbReference type="InterPro" id="IPR001638">
    <property type="entry name" value="Solute-binding_3/MltF_N"/>
</dbReference>
<keyword evidence="1" id="KW-0812">Transmembrane</keyword>
<dbReference type="GO" id="GO:0052621">
    <property type="term" value="F:diguanylate cyclase activity"/>
    <property type="evidence" value="ECO:0007669"/>
    <property type="project" value="TreeGrafter"/>
</dbReference>
<dbReference type="Gene3D" id="3.40.190.10">
    <property type="entry name" value="Periplasmic binding protein-like II"/>
    <property type="match status" value="2"/>
</dbReference>
<feature type="domain" description="GGDEF" evidence="2">
    <location>
        <begin position="335"/>
        <end position="466"/>
    </location>
</feature>
<dbReference type="GO" id="GO:0005886">
    <property type="term" value="C:plasma membrane"/>
    <property type="evidence" value="ECO:0007669"/>
    <property type="project" value="TreeGrafter"/>
</dbReference>
<sequence length="468" mass="53177">MKKYTSHRYCSSIIISLFFGCLLWSSFTIAKDSTSPPLIIATTNSWHPYSYTNDKGEAMGVLVNFWQEFSQLTGIPVEFKVNSWQESLDDVLTGRADAHVGMVRSDKRKQSFDFIEPLFTIDTKLYFNRSLLEEFSVKEFLLGGYDYPVGVLFGGYQQEFMQTHYPHVALKTFTSNQLMMEEALSGRLKAFVADTQVSNYFLHLGNKPGKLLPVQHLYTGVLYPAVAKGSPVFDIVQQGFSLFNSEDKSRIVYRWIHHSVDTVYPRYLIPATILFILIVLLSYIVILKRSVDKKTKALREMNARLTLLSETDSLTSIHNRRYFIQTLETIPNRTSGVCLMIFDIDNFKAVNDQFGHATGDRVIQFVAQQAQISLIDNQALARIGGEEFAILAFFSSSFNAEQYAQHLVDRIAKNSIESFPEIGVITISLGVAYYPNSLEHYELSFADQALYQAKHNGKNQVITFIYSG</sequence>
<dbReference type="GO" id="GO:1902201">
    <property type="term" value="P:negative regulation of bacterial-type flagellum-dependent cell motility"/>
    <property type="evidence" value="ECO:0007669"/>
    <property type="project" value="TreeGrafter"/>
</dbReference>
<reference evidence="3" key="1">
    <citation type="submission" date="2022-03" db="EMBL/GenBank/DDBJ databases">
        <title>Sea Food Isolates.</title>
        <authorList>
            <person name="Li c."/>
        </authorList>
    </citation>
    <scope>NUCLEOTIDE SEQUENCE</scope>
    <source>
        <strain evidence="3">19MO03SA05</strain>
    </source>
</reference>
<dbReference type="SUPFAM" id="SSF53850">
    <property type="entry name" value="Periplasmic binding protein-like II"/>
    <property type="match status" value="1"/>
</dbReference>
<dbReference type="EMBL" id="CP095350">
    <property type="protein sequence ID" value="XAG85278.1"/>
    <property type="molecule type" value="Genomic_DNA"/>
</dbReference>
<accession>A0AAU6VGR8</accession>
<dbReference type="InterPro" id="IPR050469">
    <property type="entry name" value="Diguanylate_Cyclase"/>
</dbReference>
<dbReference type="Gene3D" id="3.30.70.270">
    <property type="match status" value="1"/>
</dbReference>
<keyword evidence="1" id="KW-0472">Membrane</keyword>